<protein>
    <submittedName>
        <fullName evidence="1">Uncharacterized protein</fullName>
    </submittedName>
</protein>
<dbReference type="AlphaFoldDB" id="C2FXA3"/>
<sequence>MPVILIPKKLSPGINHIVVTKSKIIQKIIARKTAVNLKTPQAMNVPEIVGLRRATALLIVFLQHPRFLNMFKIL</sequence>
<evidence type="ECO:0000313" key="2">
    <source>
        <dbReference type="Proteomes" id="UP000006241"/>
    </source>
</evidence>
<accession>C2FXA3</accession>
<dbReference type="HOGENOM" id="CLU_178571_0_0_10"/>
<dbReference type="Proteomes" id="UP000006241">
    <property type="component" value="Unassembled WGS sequence"/>
</dbReference>
<comment type="caution">
    <text evidence="1">The sequence shown here is derived from an EMBL/GenBank/DDBJ whole genome shotgun (WGS) entry which is preliminary data.</text>
</comment>
<gene>
    <name evidence="1" type="ORF">HMPREF0765_1959</name>
</gene>
<name>C2FXA3_SPHSI</name>
<reference evidence="1 2" key="1">
    <citation type="submission" date="2009-01" db="EMBL/GenBank/DDBJ databases">
        <authorList>
            <person name="Qin X."/>
            <person name="Bachman B."/>
            <person name="Battles P."/>
            <person name="Bell A."/>
            <person name="Bess C."/>
            <person name="Bickham C."/>
            <person name="Chaboub L."/>
            <person name="Chen D."/>
            <person name="Coyle M."/>
            <person name="Deiros D.R."/>
            <person name="Dinh H."/>
            <person name="Forbes L."/>
            <person name="Fowler G."/>
            <person name="Francisco L."/>
            <person name="Fu Q."/>
            <person name="Gubbala S."/>
            <person name="Hale W."/>
            <person name="Han Y."/>
            <person name="Hemphill L."/>
            <person name="Highlander S.K."/>
            <person name="Hirani K."/>
            <person name="Hogues M."/>
            <person name="Jackson L."/>
            <person name="Jakkamsetti A."/>
            <person name="Javaid M."/>
            <person name="Jiang H."/>
            <person name="Korchina V."/>
            <person name="Kovar C."/>
            <person name="Lara F."/>
            <person name="Lee S."/>
            <person name="Mata R."/>
            <person name="Mathew T."/>
            <person name="Moen C."/>
            <person name="Morales K."/>
            <person name="Munidasa M."/>
            <person name="Nazareth L."/>
            <person name="Ngo R."/>
            <person name="Nguyen L."/>
            <person name="Okwuonu G."/>
            <person name="Ongeri F."/>
            <person name="Patil S."/>
            <person name="Petrosino J."/>
            <person name="Pham C."/>
            <person name="Pham P."/>
            <person name="Pu L.-L."/>
            <person name="Puazo M."/>
            <person name="Raj R."/>
            <person name="Reid J."/>
            <person name="Rouhana J."/>
            <person name="Saada N."/>
            <person name="Shang Y."/>
            <person name="Simmons D."/>
            <person name="Thornton R."/>
            <person name="Warren J."/>
            <person name="Weissenberger G."/>
            <person name="Zhang J."/>
            <person name="Zhang L."/>
            <person name="Zhou C."/>
            <person name="Zhu D."/>
            <person name="Muzny D."/>
            <person name="Worley K."/>
            <person name="Gibbs R."/>
        </authorList>
    </citation>
    <scope>NUCLEOTIDE SEQUENCE [LARGE SCALE GENOMIC DNA]</scope>
    <source>
        <strain evidence="1 2">ATCC 33300</strain>
    </source>
</reference>
<organism evidence="1 2">
    <name type="scientific">Sphingobacterium spiritivorum ATCC 33300</name>
    <dbReference type="NCBI Taxonomy" id="525372"/>
    <lineage>
        <taxon>Bacteria</taxon>
        <taxon>Pseudomonadati</taxon>
        <taxon>Bacteroidota</taxon>
        <taxon>Sphingobacteriia</taxon>
        <taxon>Sphingobacteriales</taxon>
        <taxon>Sphingobacteriaceae</taxon>
        <taxon>Sphingobacterium</taxon>
    </lineage>
</organism>
<proteinExistence type="predicted"/>
<dbReference type="EMBL" id="ACHB01000048">
    <property type="protein sequence ID" value="EEI92344.1"/>
    <property type="molecule type" value="Genomic_DNA"/>
</dbReference>
<evidence type="ECO:0000313" key="1">
    <source>
        <dbReference type="EMBL" id="EEI92344.1"/>
    </source>
</evidence>